<gene>
    <name evidence="2" type="ORF">T285_01495</name>
</gene>
<evidence type="ECO:0000256" key="1">
    <source>
        <dbReference type="SAM" id="Phobius"/>
    </source>
</evidence>
<keyword evidence="1" id="KW-0472">Membrane</keyword>
<dbReference type="PANTHER" id="PTHR38454:SF1">
    <property type="entry name" value="INTEGRAL MEMBRANE PROTEIN"/>
    <property type="match status" value="1"/>
</dbReference>
<feature type="transmembrane region" description="Helical" evidence="1">
    <location>
        <begin position="163"/>
        <end position="182"/>
    </location>
</feature>
<dbReference type="RefSeq" id="WP_023599200.1">
    <property type="nucleotide sequence ID" value="NC_022909.1"/>
</dbReference>
<evidence type="ECO:0000313" key="3">
    <source>
        <dbReference type="Proteomes" id="UP000018522"/>
    </source>
</evidence>
<feature type="transmembrane region" description="Helical" evidence="1">
    <location>
        <begin position="108"/>
        <end position="133"/>
    </location>
</feature>
<dbReference type="PANTHER" id="PTHR38454">
    <property type="entry name" value="INTEGRAL MEMBRANE PROTEIN-RELATED"/>
    <property type="match status" value="1"/>
</dbReference>
<dbReference type="AlphaFoldDB" id="A0A7D9N4V0"/>
<feature type="transmembrane region" description="Helical" evidence="1">
    <location>
        <begin position="139"/>
        <end position="156"/>
    </location>
</feature>
<feature type="transmembrane region" description="Helical" evidence="1">
    <location>
        <begin position="233"/>
        <end position="256"/>
    </location>
</feature>
<name>A0A7D9N4V0_LACJH</name>
<evidence type="ECO:0000313" key="2">
    <source>
        <dbReference type="EMBL" id="AHA96781.1"/>
    </source>
</evidence>
<dbReference type="InterPro" id="IPR018580">
    <property type="entry name" value="Uncharacterised_YfhO"/>
</dbReference>
<feature type="transmembrane region" description="Helical" evidence="1">
    <location>
        <begin position="297"/>
        <end position="314"/>
    </location>
</feature>
<feature type="transmembrane region" description="Helical" evidence="1">
    <location>
        <begin position="12"/>
        <end position="33"/>
    </location>
</feature>
<keyword evidence="1" id="KW-0812">Transmembrane</keyword>
<feature type="transmembrane region" description="Helical" evidence="1">
    <location>
        <begin position="188"/>
        <end position="221"/>
    </location>
</feature>
<organism evidence="2 3">
    <name type="scientific">Lactobacillus johnsonii N6.2</name>
    <dbReference type="NCBI Taxonomy" id="1408186"/>
    <lineage>
        <taxon>Bacteria</taxon>
        <taxon>Bacillati</taxon>
        <taxon>Bacillota</taxon>
        <taxon>Bacilli</taxon>
        <taxon>Lactobacillales</taxon>
        <taxon>Lactobacillaceae</taxon>
        <taxon>Lactobacillus</taxon>
    </lineage>
</organism>
<dbReference type="Proteomes" id="UP000018522">
    <property type="component" value="Chromosome"/>
</dbReference>
<protein>
    <submittedName>
        <fullName evidence="2">Membrane protein</fullName>
    </submittedName>
</protein>
<feature type="transmembrane region" description="Helical" evidence="1">
    <location>
        <begin position="854"/>
        <end position="875"/>
    </location>
</feature>
<feature type="transmembrane region" description="Helical" evidence="1">
    <location>
        <begin position="411"/>
        <end position="430"/>
    </location>
</feature>
<feature type="transmembrane region" description="Helical" evidence="1">
    <location>
        <begin position="355"/>
        <end position="372"/>
    </location>
</feature>
<reference evidence="2 3" key="1">
    <citation type="journal article" date="2014" name="Genome Announc.">
        <title>Complete Genome Sequences of Lactobacillus johnsonii Strain N6.2 and Lactobacillus reuteri Strain TD1.</title>
        <authorList>
            <person name="Leonard M.T."/>
            <person name="Valladares R.B."/>
            <person name="Ardissone A."/>
            <person name="Gonzalez C.F."/>
            <person name="Lorca G.L."/>
            <person name="Triplett E.W."/>
        </authorList>
    </citation>
    <scope>NUCLEOTIDE SEQUENCE [LARGE SCALE GENOMIC DNA]</scope>
    <source>
        <strain evidence="2 3">N6.2</strain>
    </source>
</reference>
<proteinExistence type="predicted"/>
<sequence length="880" mass="99412">MKKLSKEKKNILKLCLISFGITIAIFLIVSSLANCNPFLGGVLWGGDLPDEYLSFFQYLRRLILGNWSSLQFSFANGLGADMAGNIGYYLASPFNLLILLFPASQINLALYVIIIIKLGLASAAFTFLILNFFNFKNQIYSVFLGIIYGLSGYCIGYGANLMWLDGVILLPLIIYALIKGLVKRHWTLYIVLLACAIIFNYYIGYMICIFMVIAFCAYTINNFKDKKIFIQQIIDFVISSLISGLISELITLPTWMNLSNNKFAEHTINEGFRLSPVSSIAKSISALFMKNTFNGSPLLFIGTLAIIIFILYFIDNKNSKKERIINLVIGLVFLLSLVQTKIYLFWHGGQKPVGFPYRFSFIIIFWILLLAAKELAGFDLKKKQLLLASGIYFVVGLLVTVLRLHYGKYDMYMLVSLGLIILFSILLYFSDHKSFRFVLVMVGVVEIAISSYLMLDRIGMRSNIYSNYVTENQELFDHLPASVKSKRIAKNYFLNNDRGESYAFNYKGAEIFSSNNDPKISKLYANLGLSAYGYYYFYKTGTVVTDAIFNIGGFIDNSLPSQSISPEYISYGLRDDLKNNPILLKEKQYTAYRTDTLPLVFAGNLSNNLKFKSDDPAYNQNLVLNSLTQTQGNVLTYSPKVAKIKVTDSKLNQEKKNFTVTRTSDKAGSVTFTFDGLKPKETAYVQFGKDLMGFADPLTTYHVTRDGNNKPELSITVNKKDVRLQPQVKQLIGVRANQNGQVQIKWRLAGNKRILTSEVPRLVNINLTLLKSKISQVNNKKRMHLTAFRDNYLSGKINTTKNENLVTTIPYSRGWKVKVDGKPVKVSRTLDVFIGLDMKPGKHTVVMSYRTPGLLIGVITSIIGIILLVVFNVYLEKKKY</sequence>
<keyword evidence="1" id="KW-1133">Transmembrane helix</keyword>
<dbReference type="EMBL" id="CP006811">
    <property type="protein sequence ID" value="AHA96781.1"/>
    <property type="molecule type" value="Genomic_DNA"/>
</dbReference>
<feature type="transmembrane region" description="Helical" evidence="1">
    <location>
        <begin position="82"/>
        <end position="101"/>
    </location>
</feature>
<feature type="transmembrane region" description="Helical" evidence="1">
    <location>
        <begin position="437"/>
        <end position="455"/>
    </location>
</feature>
<dbReference type="KEGG" id="ljn:T285_01495"/>
<accession>A0A7D9N4V0</accession>
<dbReference type="Pfam" id="PF09586">
    <property type="entry name" value="YfhO"/>
    <property type="match status" value="1"/>
</dbReference>
<feature type="transmembrane region" description="Helical" evidence="1">
    <location>
        <begin position="326"/>
        <end position="349"/>
    </location>
</feature>
<feature type="transmembrane region" description="Helical" evidence="1">
    <location>
        <begin position="384"/>
        <end position="405"/>
    </location>
</feature>